<protein>
    <recommendedName>
        <fullName evidence="3">HTH tetR-type domain-containing protein</fullName>
    </recommendedName>
</protein>
<feature type="region of interest" description="Disordered" evidence="2">
    <location>
        <begin position="1"/>
        <end position="20"/>
    </location>
</feature>
<feature type="domain" description="HTH tetR-type" evidence="3">
    <location>
        <begin position="29"/>
        <end position="89"/>
    </location>
</feature>
<accession>A0A644TVY3</accession>
<dbReference type="InterPro" id="IPR009057">
    <property type="entry name" value="Homeodomain-like_sf"/>
</dbReference>
<keyword evidence="1" id="KW-0238">DNA-binding</keyword>
<dbReference type="SUPFAM" id="SSF46689">
    <property type="entry name" value="Homeodomain-like"/>
    <property type="match status" value="1"/>
</dbReference>
<evidence type="ECO:0000313" key="4">
    <source>
        <dbReference type="EMBL" id="MPL71144.1"/>
    </source>
</evidence>
<gene>
    <name evidence="4" type="ORF">SDC9_16915</name>
</gene>
<sequence length="236" mass="24757">MQDRSDGKGPSMARVNLERRAEIGREKRARTRALILAAARGCYADPAAPQVTVEVLTRAAGVAKGTFYVHFPDLNTLEAELGDEIIDALAQRHQAVLEIVSDPLTRIATVTMIFLRDLAQAPARARLVSHAVAALPDFAQAVQARLHNDLAEARDAGRLAVGAPGLAAQIVVTMVAQGAQMLGRGALDAAGVPDLVRALLRALGSPPDDAAARTETAIATAEAITTAEAIARSHSL</sequence>
<dbReference type="Gene3D" id="1.10.357.10">
    <property type="entry name" value="Tetracycline Repressor, domain 2"/>
    <property type="match status" value="1"/>
</dbReference>
<dbReference type="Pfam" id="PF00440">
    <property type="entry name" value="TetR_N"/>
    <property type="match status" value="1"/>
</dbReference>
<evidence type="ECO:0000256" key="2">
    <source>
        <dbReference type="SAM" id="MobiDB-lite"/>
    </source>
</evidence>
<dbReference type="PROSITE" id="PS50977">
    <property type="entry name" value="HTH_TETR_2"/>
    <property type="match status" value="1"/>
</dbReference>
<dbReference type="InterPro" id="IPR001647">
    <property type="entry name" value="HTH_TetR"/>
</dbReference>
<evidence type="ECO:0000256" key="1">
    <source>
        <dbReference type="ARBA" id="ARBA00023125"/>
    </source>
</evidence>
<dbReference type="GO" id="GO:0003677">
    <property type="term" value="F:DNA binding"/>
    <property type="evidence" value="ECO:0007669"/>
    <property type="project" value="UniProtKB-KW"/>
</dbReference>
<organism evidence="4">
    <name type="scientific">bioreactor metagenome</name>
    <dbReference type="NCBI Taxonomy" id="1076179"/>
    <lineage>
        <taxon>unclassified sequences</taxon>
        <taxon>metagenomes</taxon>
        <taxon>ecological metagenomes</taxon>
    </lineage>
</organism>
<evidence type="ECO:0000259" key="3">
    <source>
        <dbReference type="PROSITE" id="PS50977"/>
    </source>
</evidence>
<dbReference type="EMBL" id="VSSQ01000057">
    <property type="protein sequence ID" value="MPL71144.1"/>
    <property type="molecule type" value="Genomic_DNA"/>
</dbReference>
<name>A0A644TVY3_9ZZZZ</name>
<dbReference type="AlphaFoldDB" id="A0A644TVY3"/>
<proteinExistence type="predicted"/>
<reference evidence="4" key="1">
    <citation type="submission" date="2019-08" db="EMBL/GenBank/DDBJ databases">
        <authorList>
            <person name="Kucharzyk K."/>
            <person name="Murdoch R.W."/>
            <person name="Higgins S."/>
            <person name="Loffler F."/>
        </authorList>
    </citation>
    <scope>NUCLEOTIDE SEQUENCE</scope>
</reference>
<comment type="caution">
    <text evidence="4">The sequence shown here is derived from an EMBL/GenBank/DDBJ whole genome shotgun (WGS) entry which is preliminary data.</text>
</comment>